<name>A0A345YG27_9SPHN</name>
<keyword evidence="4" id="KW-1185">Reference proteome</keyword>
<dbReference type="KEGG" id="err:DVR09_11555"/>
<accession>A0A345YG27</accession>
<evidence type="ECO:0000256" key="1">
    <source>
        <dbReference type="SAM" id="MobiDB-lite"/>
    </source>
</evidence>
<dbReference type="EMBL" id="CP031357">
    <property type="protein sequence ID" value="AXK42879.1"/>
    <property type="molecule type" value="Genomic_DNA"/>
</dbReference>
<feature type="region of interest" description="Disordered" evidence="1">
    <location>
        <begin position="198"/>
        <end position="237"/>
    </location>
</feature>
<reference evidence="4" key="1">
    <citation type="submission" date="2018-07" db="EMBL/GenBank/DDBJ databases">
        <title>Genome sequence of Erythrobacter strain YH-07, an antagonistic bacterium isolated from Yellow Sea.</title>
        <authorList>
            <person name="Tang T."/>
            <person name="Liu Q."/>
            <person name="Sun X."/>
        </authorList>
    </citation>
    <scope>NUCLEOTIDE SEQUENCE [LARGE SCALE GENOMIC DNA]</scope>
    <source>
        <strain evidence="4">YH-07</strain>
    </source>
</reference>
<gene>
    <name evidence="3" type="ORF">DVR09_11555</name>
</gene>
<evidence type="ECO:0000313" key="3">
    <source>
        <dbReference type="EMBL" id="AXK42879.1"/>
    </source>
</evidence>
<dbReference type="InterPro" id="IPR055247">
    <property type="entry name" value="InsJ-like_HTH"/>
</dbReference>
<evidence type="ECO:0000259" key="2">
    <source>
        <dbReference type="Pfam" id="PF13518"/>
    </source>
</evidence>
<proteinExistence type="predicted"/>
<feature type="region of interest" description="Disordered" evidence="1">
    <location>
        <begin position="1"/>
        <end position="34"/>
    </location>
</feature>
<organism evidence="3 4">
    <name type="scientific">Erythrobacter aureus</name>
    <dbReference type="NCBI Taxonomy" id="2182384"/>
    <lineage>
        <taxon>Bacteria</taxon>
        <taxon>Pseudomonadati</taxon>
        <taxon>Pseudomonadota</taxon>
        <taxon>Alphaproteobacteria</taxon>
        <taxon>Sphingomonadales</taxon>
        <taxon>Erythrobacteraceae</taxon>
        <taxon>Erythrobacter/Porphyrobacter group</taxon>
        <taxon>Erythrobacter</taxon>
    </lineage>
</organism>
<dbReference type="OrthoDB" id="7282816at2"/>
<dbReference type="AlphaFoldDB" id="A0A345YG27"/>
<evidence type="ECO:0000313" key="4">
    <source>
        <dbReference type="Proteomes" id="UP000254508"/>
    </source>
</evidence>
<dbReference type="RefSeq" id="WP_115417057.1">
    <property type="nucleotide sequence ID" value="NZ_CP031357.1"/>
</dbReference>
<dbReference type="Pfam" id="PF13518">
    <property type="entry name" value="HTH_28"/>
    <property type="match status" value="1"/>
</dbReference>
<protein>
    <submittedName>
        <fullName evidence="3">Helix-turn-helix domain-containing protein</fullName>
    </submittedName>
</protein>
<feature type="compositionally biased region" description="Pro residues" evidence="1">
    <location>
        <begin position="1"/>
        <end position="16"/>
    </location>
</feature>
<sequence length="237" mass="25998">MSKQPPRIPPAQPPLAAPRVDPAPGDPPDNLAAGLSLPVLAAAQAALPAVQRKRTATGKRGPRWTRARQVDFLVALAETHSVAEAARRVGMSRQSAYRLRQRLREQPFGRAWDAAYASARHSLYRAALERAIEGVEVPHFAGGELVGTSRKFDERLTLALLAMPTPAPAELPAVYPGSAYPSTDFRGLLERVETGPDHFEADESEHHLLRLEAEEDARWAADDAEDKDKDESGDWEY</sequence>
<dbReference type="Proteomes" id="UP000254508">
    <property type="component" value="Chromosome"/>
</dbReference>
<feature type="domain" description="Insertion element IS150 protein InsJ-like helix-turn-helix" evidence="2">
    <location>
        <begin position="75"/>
        <end position="106"/>
    </location>
</feature>